<evidence type="ECO:0000313" key="3">
    <source>
        <dbReference type="Proteomes" id="UP000779900"/>
    </source>
</evidence>
<sequence>MYRSHVRLFLAAVAVLGLVAVPDCDGPKNRAPGVPAVPVGAVYCAKDTVYTYMAAASDPEGDSVAIRFDWGDATLSPWSGWFAGGETIALTHAWSDTGTYLVRVFAQDPEHATSGLSAGLSVVVVRSPDEPAEPAGPDQGATDSSYTFASAAFQPDNFSVAIRFAWGDGDTSDWSNFVASGESVGLSYAWQDTGTYSITAQARDTGTARSQWSSAHEIHIHPPDMLIKWRRQLDASAEVCPAIGPDGTIYVGAADSSFRAINPDGTPKWRYQAGGRIPSSPALAADGTVYFWSEDYYFNAVDSSGVLKWRYLLNWNVTCCPAIAVDGTIYVGSYGSYLYSLTPTGALNWFILADGIINSSPAIGADGTVYFGAGSLYALRPDSTLKWRYRTSGNIISSPSIATDGTVYFGCTDHYLYALNPDGSLKWRYETGGNVESSPVIAADGTVYVGSVDNFLYALYPDGTLKWKYGTQEAIHASPAVASDGVVYIGSDDNALYALYPDATLKWRYQTGGNVESPTIVGSDGTIYFVSYDGYLYALKGTSPLANSPWPKFHHDLSNTGRVGGGR</sequence>
<dbReference type="InterPro" id="IPR052091">
    <property type="entry name" value="Beta-ala_Activ/Resist"/>
</dbReference>
<dbReference type="Gene3D" id="2.60.40.10">
    <property type="entry name" value="Immunoglobulins"/>
    <property type="match status" value="2"/>
</dbReference>
<dbReference type="AlphaFoldDB" id="A0A937XDX6"/>
<feature type="domain" description="Pyrrolo-quinoline quinone repeat" evidence="1">
    <location>
        <begin position="322"/>
        <end position="454"/>
    </location>
</feature>
<dbReference type="InterPro" id="IPR002372">
    <property type="entry name" value="PQQ_rpt_dom"/>
</dbReference>
<organism evidence="2 3">
    <name type="scientific">candidate division WOR-3 bacterium</name>
    <dbReference type="NCBI Taxonomy" id="2052148"/>
    <lineage>
        <taxon>Bacteria</taxon>
        <taxon>Bacteria division WOR-3</taxon>
    </lineage>
</organism>
<dbReference type="EMBL" id="VGIR01000038">
    <property type="protein sequence ID" value="MBM3331638.1"/>
    <property type="molecule type" value="Genomic_DNA"/>
</dbReference>
<dbReference type="InterPro" id="IPR011047">
    <property type="entry name" value="Quinoprotein_ADH-like_sf"/>
</dbReference>
<feature type="domain" description="Pyrrolo-quinoline quinone repeat" evidence="1">
    <location>
        <begin position="457"/>
        <end position="540"/>
    </location>
</feature>
<dbReference type="PANTHER" id="PTHR44394">
    <property type="entry name" value="BETA-ALANINE-ACTIVATING ENZYME"/>
    <property type="match status" value="1"/>
</dbReference>
<dbReference type="SUPFAM" id="SSF50998">
    <property type="entry name" value="Quinoprotein alcohol dehydrogenase-like"/>
    <property type="match status" value="1"/>
</dbReference>
<gene>
    <name evidence="2" type="ORF">FJY68_07290</name>
</gene>
<reference evidence="2" key="1">
    <citation type="submission" date="2019-03" db="EMBL/GenBank/DDBJ databases">
        <title>Lake Tanganyika Metagenome-Assembled Genomes (MAGs).</title>
        <authorList>
            <person name="Tran P."/>
        </authorList>
    </citation>
    <scope>NUCLEOTIDE SEQUENCE</scope>
    <source>
        <strain evidence="2">K_DeepCast_150m_m2_040</strain>
    </source>
</reference>
<dbReference type="InterPro" id="IPR018391">
    <property type="entry name" value="PQQ_b-propeller_rpt"/>
</dbReference>
<accession>A0A937XDX6</accession>
<dbReference type="Proteomes" id="UP000779900">
    <property type="component" value="Unassembled WGS sequence"/>
</dbReference>
<comment type="caution">
    <text evidence="2">The sequence shown here is derived from an EMBL/GenBank/DDBJ whole genome shotgun (WGS) entry which is preliminary data.</text>
</comment>
<dbReference type="GO" id="GO:0043041">
    <property type="term" value="P:amino acid activation for nonribosomal peptide biosynthetic process"/>
    <property type="evidence" value="ECO:0007669"/>
    <property type="project" value="TreeGrafter"/>
</dbReference>
<dbReference type="Gene3D" id="2.40.128.630">
    <property type="match status" value="3"/>
</dbReference>
<evidence type="ECO:0000313" key="2">
    <source>
        <dbReference type="EMBL" id="MBM3331638.1"/>
    </source>
</evidence>
<dbReference type="PANTHER" id="PTHR44394:SF1">
    <property type="entry name" value="BETA-ALANINE-ACTIVATING ENZYME"/>
    <property type="match status" value="1"/>
</dbReference>
<dbReference type="InterPro" id="IPR013783">
    <property type="entry name" value="Ig-like_fold"/>
</dbReference>
<dbReference type="Pfam" id="PF13360">
    <property type="entry name" value="PQQ_2"/>
    <property type="match status" value="3"/>
</dbReference>
<protein>
    <submittedName>
        <fullName evidence="2">PQQ-like beta-propeller repeat protein</fullName>
    </submittedName>
</protein>
<dbReference type="Gene3D" id="2.40.10.480">
    <property type="match status" value="1"/>
</dbReference>
<name>A0A937XDX6_UNCW3</name>
<dbReference type="SMART" id="SM00564">
    <property type="entry name" value="PQQ"/>
    <property type="match status" value="8"/>
</dbReference>
<proteinExistence type="predicted"/>
<evidence type="ECO:0000259" key="1">
    <source>
        <dbReference type="Pfam" id="PF13360"/>
    </source>
</evidence>
<feature type="domain" description="Pyrrolo-quinoline quinone repeat" evidence="1">
    <location>
        <begin position="210"/>
        <end position="311"/>
    </location>
</feature>